<dbReference type="InParanoid" id="A0A165R3W3"/>
<dbReference type="PANTHER" id="PTHR20835">
    <property type="entry name" value="E3 UBIQUITIN-PROTEIN LIGASE PPP1R11-RELATED"/>
    <property type="match status" value="1"/>
</dbReference>
<evidence type="ECO:0000313" key="4">
    <source>
        <dbReference type="EMBL" id="KZT23269.1"/>
    </source>
</evidence>
<organism evidence="4 5">
    <name type="scientific">Neolentinus lepideus HHB14362 ss-1</name>
    <dbReference type="NCBI Taxonomy" id="1314782"/>
    <lineage>
        <taxon>Eukaryota</taxon>
        <taxon>Fungi</taxon>
        <taxon>Dikarya</taxon>
        <taxon>Basidiomycota</taxon>
        <taxon>Agaricomycotina</taxon>
        <taxon>Agaricomycetes</taxon>
        <taxon>Gloeophyllales</taxon>
        <taxon>Gloeophyllaceae</taxon>
        <taxon>Neolentinus</taxon>
    </lineage>
</organism>
<evidence type="ECO:0000256" key="3">
    <source>
        <dbReference type="SAM" id="MobiDB-lite"/>
    </source>
</evidence>
<feature type="compositionally biased region" description="Gly residues" evidence="3">
    <location>
        <begin position="34"/>
        <end position="49"/>
    </location>
</feature>
<dbReference type="InterPro" id="IPR011107">
    <property type="entry name" value="PPI_Ypi1"/>
</dbReference>
<feature type="compositionally biased region" description="Basic and acidic residues" evidence="3">
    <location>
        <begin position="65"/>
        <end position="78"/>
    </location>
</feature>
<keyword evidence="2" id="KW-0539">Nucleus</keyword>
<evidence type="ECO:0000313" key="5">
    <source>
        <dbReference type="Proteomes" id="UP000076761"/>
    </source>
</evidence>
<feature type="compositionally biased region" description="Polar residues" evidence="3">
    <location>
        <begin position="113"/>
        <end position="125"/>
    </location>
</feature>
<comment type="subcellular location">
    <subcellularLocation>
        <location evidence="2">Nucleus</location>
    </subcellularLocation>
</comment>
<sequence length="187" mass="20111">MAYVATQPPPGTSSPSDGSRTMTIHDVRPLPSSSGGGADGVDVGNGSGAVGTLRLRGGPRRQRERVRWTDDVVDNEHMGKKKSKICCIYHKPRKFDESSSEESSSDSDSDSSGGPSRNRIYQHNNPYCRHHRHSENEDGGGSSTKDPSESSTAVVHKLGREGNDETNAYERSPGKGSRKGKGKADDN</sequence>
<dbReference type="GO" id="GO:0005634">
    <property type="term" value="C:nucleus"/>
    <property type="evidence" value="ECO:0007669"/>
    <property type="project" value="UniProtKB-SubCell"/>
</dbReference>
<dbReference type="GO" id="GO:0008157">
    <property type="term" value="F:protein phosphatase 1 binding"/>
    <property type="evidence" value="ECO:0007669"/>
    <property type="project" value="TreeGrafter"/>
</dbReference>
<proteinExistence type="inferred from homology"/>
<dbReference type="Proteomes" id="UP000076761">
    <property type="component" value="Unassembled WGS sequence"/>
</dbReference>
<protein>
    <recommendedName>
        <fullName evidence="2">Type 1 phosphatases regulator</fullName>
    </recommendedName>
</protein>
<evidence type="ECO:0000256" key="1">
    <source>
        <dbReference type="ARBA" id="ARBA00005605"/>
    </source>
</evidence>
<name>A0A165R3W3_9AGAM</name>
<feature type="region of interest" description="Disordered" evidence="3">
    <location>
        <begin position="1"/>
        <end position="187"/>
    </location>
</feature>
<dbReference type="EMBL" id="KV425586">
    <property type="protein sequence ID" value="KZT23269.1"/>
    <property type="molecule type" value="Genomic_DNA"/>
</dbReference>
<dbReference type="AlphaFoldDB" id="A0A165R3W3"/>
<dbReference type="GO" id="GO:0004865">
    <property type="term" value="F:protein serine/threonine phosphatase inhibitor activity"/>
    <property type="evidence" value="ECO:0007669"/>
    <property type="project" value="UniProtKB-UniRule"/>
</dbReference>
<comment type="function">
    <text evidence="2">Regulator of type 1 phosphatases which maintains protein phosphatase activity under strict control.</text>
</comment>
<dbReference type="OrthoDB" id="307488at2759"/>
<evidence type="ECO:0000256" key="2">
    <source>
        <dbReference type="RuleBase" id="RU367162"/>
    </source>
</evidence>
<reference evidence="4 5" key="1">
    <citation type="journal article" date="2016" name="Mol. Biol. Evol.">
        <title>Comparative Genomics of Early-Diverging Mushroom-Forming Fungi Provides Insights into the Origins of Lignocellulose Decay Capabilities.</title>
        <authorList>
            <person name="Nagy L.G."/>
            <person name="Riley R."/>
            <person name="Tritt A."/>
            <person name="Adam C."/>
            <person name="Daum C."/>
            <person name="Floudas D."/>
            <person name="Sun H."/>
            <person name="Yadav J.S."/>
            <person name="Pangilinan J."/>
            <person name="Larsson K.H."/>
            <person name="Matsuura K."/>
            <person name="Barry K."/>
            <person name="Labutti K."/>
            <person name="Kuo R."/>
            <person name="Ohm R.A."/>
            <person name="Bhattacharya S.S."/>
            <person name="Shirouzu T."/>
            <person name="Yoshinaga Y."/>
            <person name="Martin F.M."/>
            <person name="Grigoriev I.V."/>
            <person name="Hibbett D.S."/>
        </authorList>
    </citation>
    <scope>NUCLEOTIDE SEQUENCE [LARGE SCALE GENOMIC DNA]</scope>
    <source>
        <strain evidence="4 5">HHB14362 ss-1</strain>
    </source>
</reference>
<keyword evidence="5" id="KW-1185">Reference proteome</keyword>
<dbReference type="Pfam" id="PF07491">
    <property type="entry name" value="PPI_Ypi1"/>
    <property type="match status" value="1"/>
</dbReference>
<comment type="similarity">
    <text evidence="1 2">Belongs to the YPI1 family.</text>
</comment>
<gene>
    <name evidence="4" type="ORF">NEOLEDRAFT_1136574</name>
</gene>
<dbReference type="STRING" id="1314782.A0A165R3W3"/>
<accession>A0A165R3W3</accession>
<feature type="compositionally biased region" description="Polar residues" evidence="3">
    <location>
        <begin position="143"/>
        <end position="153"/>
    </location>
</feature>
<feature type="compositionally biased region" description="Acidic residues" evidence="3">
    <location>
        <begin position="98"/>
        <end position="109"/>
    </location>
</feature>
<dbReference type="PANTHER" id="PTHR20835:SF0">
    <property type="entry name" value="E3 UBIQUITIN-PROTEIN LIGASE PPP1R11"/>
    <property type="match status" value="1"/>
</dbReference>